<dbReference type="RefSeq" id="XP_024312693.1">
    <property type="nucleotide sequence ID" value="XM_024456925.1"/>
</dbReference>
<dbReference type="GeneID" id="100846871"/>
<reference evidence="2 3" key="1">
    <citation type="journal article" date="2010" name="Nature">
        <title>Genome sequencing and analysis of the model grass Brachypodium distachyon.</title>
        <authorList>
            <consortium name="International Brachypodium Initiative"/>
        </authorList>
    </citation>
    <scope>NUCLEOTIDE SEQUENCE [LARGE SCALE GENOMIC DNA]</scope>
    <source>
        <strain evidence="2 3">Bd21</strain>
    </source>
</reference>
<dbReference type="AlphaFoldDB" id="A0A0Q3K113"/>
<evidence type="ECO:0000313" key="4">
    <source>
        <dbReference type="Proteomes" id="UP000008810"/>
    </source>
</evidence>
<keyword evidence="4" id="KW-1185">Reference proteome</keyword>
<accession>A0A0Q3K113</accession>
<evidence type="ECO:0000313" key="3">
    <source>
        <dbReference type="EnsemblPlants" id="KQK17860"/>
    </source>
</evidence>
<dbReference type="Gramene" id="KQK17860">
    <property type="protein sequence ID" value="KQK17860"/>
    <property type="gene ID" value="BRADI_1g37205v3"/>
</dbReference>
<reference evidence="3" key="3">
    <citation type="submission" date="2018-08" db="UniProtKB">
        <authorList>
            <consortium name="EnsemblPlants"/>
        </authorList>
    </citation>
    <scope>IDENTIFICATION</scope>
    <source>
        <strain evidence="3">cv. Bd21</strain>
    </source>
</reference>
<proteinExistence type="predicted"/>
<evidence type="ECO:0000313" key="2">
    <source>
        <dbReference type="EMBL" id="KQK17860.1"/>
    </source>
</evidence>
<dbReference type="EnsemblPlants" id="KQK17860">
    <property type="protein sequence ID" value="KQK17860"/>
    <property type="gene ID" value="BRADI_1g37205v3"/>
</dbReference>
<dbReference type="EMBL" id="CM000880">
    <property type="protein sequence ID" value="KQK17860.1"/>
    <property type="molecule type" value="Genomic_DNA"/>
</dbReference>
<dbReference type="Proteomes" id="UP000008810">
    <property type="component" value="Chromosome 1"/>
</dbReference>
<feature type="compositionally biased region" description="Low complexity" evidence="1">
    <location>
        <begin position="46"/>
        <end position="55"/>
    </location>
</feature>
<name>A0A0Q3K113_BRADI</name>
<organism evidence="2">
    <name type="scientific">Brachypodium distachyon</name>
    <name type="common">Purple false brome</name>
    <name type="synonym">Trachynia distachya</name>
    <dbReference type="NCBI Taxonomy" id="15368"/>
    <lineage>
        <taxon>Eukaryota</taxon>
        <taxon>Viridiplantae</taxon>
        <taxon>Streptophyta</taxon>
        <taxon>Embryophyta</taxon>
        <taxon>Tracheophyta</taxon>
        <taxon>Spermatophyta</taxon>
        <taxon>Magnoliopsida</taxon>
        <taxon>Liliopsida</taxon>
        <taxon>Poales</taxon>
        <taxon>Poaceae</taxon>
        <taxon>BOP clade</taxon>
        <taxon>Pooideae</taxon>
        <taxon>Stipodae</taxon>
        <taxon>Brachypodieae</taxon>
        <taxon>Brachypodium</taxon>
    </lineage>
</organism>
<sequence length="233" mass="24939">MALGHSPSPRVVDSLAADTPRAAFTPTSNRPLPALCAPGRRRRHSSASGHRCASPPPRVLRLPLLCSPRSRAALRLREAGPPHPARCPCSWSTASPACAASALDLALRRPWPLPSSFHLVSPSATSVFHREEDEDKEKGSLILGFDAPRKEKGGGPAPRIGTICLLVVTMCRFYSMNEPGAASSINPYGMLSRPIHHGQSSGDCRGGGMHLQHQMARPANGNHCVRHILNLNA</sequence>
<feature type="region of interest" description="Disordered" evidence="1">
    <location>
        <begin position="21"/>
        <end position="55"/>
    </location>
</feature>
<reference evidence="2" key="2">
    <citation type="submission" date="2017-06" db="EMBL/GenBank/DDBJ databases">
        <title>WGS assembly of Brachypodium distachyon.</title>
        <authorList>
            <consortium name="The International Brachypodium Initiative"/>
            <person name="Lucas S."/>
            <person name="Harmon-Smith M."/>
            <person name="Lail K."/>
            <person name="Tice H."/>
            <person name="Grimwood J."/>
            <person name="Bruce D."/>
            <person name="Barry K."/>
            <person name="Shu S."/>
            <person name="Lindquist E."/>
            <person name="Wang M."/>
            <person name="Pitluck S."/>
            <person name="Vogel J.P."/>
            <person name="Garvin D.F."/>
            <person name="Mockler T.C."/>
            <person name="Schmutz J."/>
            <person name="Rokhsar D."/>
            <person name="Bevan M.W."/>
        </authorList>
    </citation>
    <scope>NUCLEOTIDE SEQUENCE</scope>
    <source>
        <strain evidence="2">Bd21</strain>
    </source>
</reference>
<protein>
    <submittedName>
        <fullName evidence="2 3">Uncharacterized protein</fullName>
    </submittedName>
</protein>
<evidence type="ECO:0000256" key="1">
    <source>
        <dbReference type="SAM" id="MobiDB-lite"/>
    </source>
</evidence>
<gene>
    <name evidence="3" type="primary">LOC100846871</name>
    <name evidence="2" type="ORF">BRADI_1g37205v3</name>
</gene>